<dbReference type="InterPro" id="IPR043426">
    <property type="entry name" value="MltB-like"/>
</dbReference>
<reference evidence="5" key="1">
    <citation type="submission" date="2015-07" db="EMBL/GenBank/DDBJ databases">
        <authorList>
            <person name="Wibberg D."/>
        </authorList>
    </citation>
    <scope>NUCLEOTIDE SEQUENCE [LARGE SCALE GENOMIC DNA]</scope>
</reference>
<dbReference type="EMBL" id="CXOI01000005">
    <property type="protein sequence ID" value="CTP82466.1"/>
    <property type="molecule type" value="Genomic_DNA"/>
</dbReference>
<dbReference type="InterPro" id="IPR036365">
    <property type="entry name" value="PGBD-like_sf"/>
</dbReference>
<proteinExistence type="predicted"/>
<sequence length="413" mass="44476">MRSTILATSLMVVALASASAAPACFAADATPSVSADAASEADFQQWLATFRSDASAQGIDESTLDLAFRGVTPDPSVHQLDMAQPEFTTPIWEYLAKRVSAENVQQGQQLLHSEPVLPEVERAYGVDAGIVAAIWCVESGYGKDIGSRDVIRSLATLAYSGRRMRYGATQLMAALHILQDKDAARTQLVGSWAGAMGQTQFIPSTYLDYAVDFDHDHLRNVWTSRADALASTASYLQRSGWNARMPWGQEVQLPASFDYAQVDLSIKKSVAEWRQLGVTGATRAIPDALAQEQASILLPAGYRGPAFLVLDNFRSILRYNNSTAYALAIGLLADGYAGAGGVAHAWPTDDPPLSSVAQITELQQRLTAKGYSPGTADGVLGSMTRAAIRAYQQDLHLPADGYASTSLLERLRR</sequence>
<keyword evidence="1" id="KW-0732">Signal</keyword>
<evidence type="ECO:0000256" key="1">
    <source>
        <dbReference type="SAM" id="SignalP"/>
    </source>
</evidence>
<dbReference type="Pfam" id="PF01471">
    <property type="entry name" value="PG_binding_1"/>
    <property type="match status" value="1"/>
</dbReference>
<dbReference type="InterPro" id="IPR011970">
    <property type="entry name" value="MltB_2"/>
</dbReference>
<dbReference type="Gene3D" id="1.10.530.10">
    <property type="match status" value="1"/>
</dbReference>
<dbReference type="GO" id="GO:0009253">
    <property type="term" value="P:peptidoglycan catabolic process"/>
    <property type="evidence" value="ECO:0007669"/>
    <property type="project" value="TreeGrafter"/>
</dbReference>
<dbReference type="AlphaFoldDB" id="A0A0K2ZBU7"/>
<dbReference type="Gene3D" id="1.10.101.10">
    <property type="entry name" value="PGBD-like superfamily/PGBD"/>
    <property type="match status" value="1"/>
</dbReference>
<dbReference type="PANTHER" id="PTHR30163">
    <property type="entry name" value="MEMBRANE-BOUND LYTIC MUREIN TRANSGLYCOSYLASE B"/>
    <property type="match status" value="1"/>
</dbReference>
<dbReference type="InterPro" id="IPR036366">
    <property type="entry name" value="PGBDSf"/>
</dbReference>
<dbReference type="Proteomes" id="UP000046187">
    <property type="component" value="Unassembled WGS sequence"/>
</dbReference>
<dbReference type="CDD" id="cd13399">
    <property type="entry name" value="Slt35-like"/>
    <property type="match status" value="1"/>
</dbReference>
<dbReference type="InterPro" id="IPR002477">
    <property type="entry name" value="Peptidoglycan-bd-like"/>
</dbReference>
<accession>A0A0K2ZBU7</accession>
<evidence type="ECO:0000259" key="2">
    <source>
        <dbReference type="Pfam" id="PF01471"/>
    </source>
</evidence>
<protein>
    <submittedName>
        <fullName evidence="4">Hrp-associated lytic transglycosylase</fullName>
    </submittedName>
</protein>
<dbReference type="SUPFAM" id="SSF47090">
    <property type="entry name" value="PGBD-like"/>
    <property type="match status" value="1"/>
</dbReference>
<evidence type="ECO:0000313" key="5">
    <source>
        <dbReference type="Proteomes" id="UP000046187"/>
    </source>
</evidence>
<dbReference type="SUPFAM" id="SSF53955">
    <property type="entry name" value="Lysozyme-like"/>
    <property type="match status" value="1"/>
</dbReference>
<dbReference type="Pfam" id="PF13406">
    <property type="entry name" value="SLT_2"/>
    <property type="match status" value="1"/>
</dbReference>
<keyword evidence="5" id="KW-1185">Reference proteome</keyword>
<dbReference type="NCBIfam" id="TIGR02283">
    <property type="entry name" value="MltB_2"/>
    <property type="match status" value="1"/>
</dbReference>
<dbReference type="RefSeq" id="WP_053833924.1">
    <property type="nucleotide sequence ID" value="NZ_CXOI01000005.1"/>
</dbReference>
<dbReference type="InterPro" id="IPR031304">
    <property type="entry name" value="SLT_2"/>
</dbReference>
<feature type="domain" description="Transglycosylase SLT" evidence="3">
    <location>
        <begin position="43"/>
        <end position="334"/>
    </location>
</feature>
<name>A0A0K2ZBU7_9XANT</name>
<gene>
    <name evidence="4" type="ORF">XTALMG727_0254</name>
</gene>
<feature type="chain" id="PRO_5005491984" evidence="1">
    <location>
        <begin position="27"/>
        <end position="413"/>
    </location>
</feature>
<dbReference type="GO" id="GO:0008933">
    <property type="term" value="F:peptidoglycan lytic transglycosylase activity"/>
    <property type="evidence" value="ECO:0007669"/>
    <property type="project" value="TreeGrafter"/>
</dbReference>
<dbReference type="PANTHER" id="PTHR30163:SF8">
    <property type="entry name" value="LYTIC MUREIN TRANSGLYCOSYLASE"/>
    <property type="match status" value="1"/>
</dbReference>
<feature type="domain" description="Peptidoglycan binding-like" evidence="2">
    <location>
        <begin position="357"/>
        <end position="411"/>
    </location>
</feature>
<feature type="signal peptide" evidence="1">
    <location>
        <begin position="1"/>
        <end position="26"/>
    </location>
</feature>
<dbReference type="Gene3D" id="1.10.8.350">
    <property type="entry name" value="Bacterial muramidase"/>
    <property type="match status" value="1"/>
</dbReference>
<organism evidence="4 5">
    <name type="scientific">Xanthomonas graminis pv. arrhenatheri LMG 727</name>
    <dbReference type="NCBI Taxonomy" id="1195923"/>
    <lineage>
        <taxon>Bacteria</taxon>
        <taxon>Pseudomonadati</taxon>
        <taxon>Pseudomonadota</taxon>
        <taxon>Gammaproteobacteria</taxon>
        <taxon>Lysobacterales</taxon>
        <taxon>Lysobacteraceae</taxon>
        <taxon>Xanthomonas</taxon>
        <taxon>Xanthomonas translucens group</taxon>
        <taxon>Xanthomonas graminis</taxon>
    </lineage>
</organism>
<evidence type="ECO:0000259" key="3">
    <source>
        <dbReference type="Pfam" id="PF13406"/>
    </source>
</evidence>
<dbReference type="InterPro" id="IPR023346">
    <property type="entry name" value="Lysozyme-like_dom_sf"/>
</dbReference>
<evidence type="ECO:0000313" key="4">
    <source>
        <dbReference type="EMBL" id="CTP82466.1"/>
    </source>
</evidence>